<dbReference type="HOGENOM" id="CLU_049448_1_0_11"/>
<dbReference type="EMBL" id="AP011540">
    <property type="protein sequence ID" value="BAI64859.1"/>
    <property type="molecule type" value="Genomic_DNA"/>
</dbReference>
<name>D2NT83_ROTMD</name>
<organism evidence="2 3">
    <name type="scientific">Rothia mucilaginosa (strain DY-18)</name>
    <name type="common">Stomatococcus mucilaginosus</name>
    <dbReference type="NCBI Taxonomy" id="680646"/>
    <lineage>
        <taxon>Bacteria</taxon>
        <taxon>Bacillati</taxon>
        <taxon>Actinomycetota</taxon>
        <taxon>Actinomycetes</taxon>
        <taxon>Micrococcales</taxon>
        <taxon>Micrococcaceae</taxon>
        <taxon>Rothia</taxon>
    </lineage>
</organism>
<reference evidence="2 3" key="2">
    <citation type="journal article" date="2010" name="J Osaka Dent Univ">
        <title>Isolation and identification of Rothia mucilaginosa from persistent apical periodontitis lesions.</title>
        <authorList>
            <person name="Yamane K."/>
            <person name="Yoshida M."/>
            <person name="Fujihira T."/>
            <person name="Baba T."/>
            <person name="Tsuji N."/>
            <person name="Hayashi H."/>
            <person name="Sugimori C."/>
            <person name="Yamanaka T."/>
            <person name="Mashimo C."/>
            <person name="Nambu T."/>
            <person name="Kawai H."/>
            <person name="Fukushima H."/>
        </authorList>
    </citation>
    <scope>NUCLEOTIDE SEQUENCE [LARGE SCALE GENOMIC DNA]</scope>
    <source>
        <strain evidence="2 3">DY-18</strain>
    </source>
</reference>
<dbReference type="Proteomes" id="UP000001883">
    <property type="component" value="Chromosome"/>
</dbReference>
<keyword evidence="3" id="KW-1185">Reference proteome</keyword>
<evidence type="ECO:0000256" key="1">
    <source>
        <dbReference type="SAM" id="MobiDB-lite"/>
    </source>
</evidence>
<evidence type="ECO:0000313" key="2">
    <source>
        <dbReference type="EMBL" id="BAI64859.1"/>
    </source>
</evidence>
<dbReference type="AlphaFoldDB" id="D2NT83"/>
<protein>
    <submittedName>
        <fullName evidence="2">DNA polymerase elongation subunit</fullName>
    </submittedName>
</protein>
<reference evidence="2 3" key="3">
    <citation type="journal article" date="2010" name="Sequencing">
        <title>Complete Genome Sequence of Rothia mucilaginosa DY-18: A Clinical Isolate with Dense Meshwork-Like Structures from a Persistent Apical Periodontitis Lesion.</title>
        <authorList>
            <person name="Yamane K."/>
            <person name="Nambu T."/>
            <person name="Yamanaka T."/>
            <person name="Mashimo C."/>
            <person name="Sugimori C."/>
            <person name="Leung K.-P."/>
            <person name="Fukushima H."/>
        </authorList>
    </citation>
    <scope>NUCLEOTIDE SEQUENCE [LARGE SCALE GENOMIC DNA]</scope>
    <source>
        <strain evidence="2 3">DY-18</strain>
    </source>
</reference>
<feature type="compositionally biased region" description="Basic and acidic residues" evidence="1">
    <location>
        <begin position="176"/>
        <end position="194"/>
    </location>
</feature>
<evidence type="ECO:0000313" key="3">
    <source>
        <dbReference type="Proteomes" id="UP000001883"/>
    </source>
</evidence>
<gene>
    <name evidence="2" type="ordered locus">RMDY18_10270</name>
</gene>
<reference evidence="3" key="1">
    <citation type="submission" date="2009-07" db="EMBL/GenBank/DDBJ databases">
        <title>Complete genome sequence of Rothia mucilaginosa DJ.</title>
        <authorList>
            <person name="Yamane K."/>
            <person name="Nambu T."/>
            <person name="Mashimo C."/>
            <person name="Sugimori C."/>
            <person name="Yamanaka T."/>
            <person name="Leung K."/>
            <person name="Fukushima H."/>
        </authorList>
    </citation>
    <scope>NUCLEOTIDE SEQUENCE [LARGE SCALE GENOMIC DNA]</scope>
    <source>
        <strain evidence="3">DY-18</strain>
    </source>
</reference>
<feature type="region of interest" description="Disordered" evidence="1">
    <location>
        <begin position="176"/>
        <end position="197"/>
    </location>
</feature>
<accession>D2NT83</accession>
<sequence>MLCVSACCGANNLQRGTLMKSYAMVFSPVDAAGTDSSVRAWNYELRGGDDTALPAGSTEVWEAGWVGSTGPGIEQDQWPRSTFTGLPMQHIFTVRLPGEYLPDAQKYPGVVAFSFFAGDGQFAEDEATEGVANATSDDPFEVQYAQARVHPYQLLLRDILDAEFAVLYLSEEEFSSRTEPPQDVRRPGEHRGEEESFSAWALADRQQPLDRKPALVGWISTDDPNAGKVPSDVFENVDPQTGYLSPFDWDAEDSAWFEWAKPLIAVGTHLGGTHFYAQSLPDGLTARYIEFDEFDVLNFGCGSAVFDFETGVFDWSCG</sequence>
<dbReference type="KEGG" id="rmu:RMDY18_10270"/>
<dbReference type="STRING" id="680646.RMDY18_10270"/>
<proteinExistence type="predicted"/>
<dbReference type="eggNOG" id="ENOG502ZAUQ">
    <property type="taxonomic scope" value="Bacteria"/>
</dbReference>